<gene>
    <name evidence="3" type="ORF">FHS49_002649</name>
</gene>
<keyword evidence="4" id="KW-1185">Reference proteome</keyword>
<comment type="caution">
    <text evidence="3">The sequence shown here is derived from an EMBL/GenBank/DDBJ whole genome shotgun (WGS) entry which is preliminary data.</text>
</comment>
<dbReference type="SMART" id="SM00028">
    <property type="entry name" value="TPR"/>
    <property type="match status" value="4"/>
</dbReference>
<dbReference type="GO" id="GO:0006508">
    <property type="term" value="P:proteolysis"/>
    <property type="evidence" value="ECO:0007669"/>
    <property type="project" value="UniProtKB-KW"/>
</dbReference>
<sequence>MKGWQIIAVAALIALGGCTSSQEKANEYAATAAGLFDAGDYPAARLEIMKATAARDDVAEHWTLQGRIELALNAPVNAYQAYSRALDLDATNQEALQIVTEVGFQVGRVREAGAFADRLLALNPNATRAMLIKGLIALENRRLPEAEGFADKMLAINPNDEGGIVMKARVLALGGKRADAIQILKDGLLKVGEGDAITATTLEVYRADGDLANMLPLFETLTGKSPKNYDLKIDFANALYKSGDIVRARMLLSAVMTEQPDNRELIDKISALWAEYDRDPLSAAQLAQLQEDGSLIQRMAIARHLLAQGRPMPAEAILRPVADAATALGMADARSLYARVLDAQGQAARAGTIIAAVLKDDTNNSDALVLRAQQALKRADADSAINDAQIVVRDDPANELGYIVLAQGFEARKQIWRVRQVYEQAINDHPENYALVAHFRDFLYRINDKARAMSVSREYALANPASLRGWNLFASTCARLNDSACASEAKAGRDKALHTYTMDERPGARRPRGLFGKL</sequence>
<protein>
    <submittedName>
        <fullName evidence="3">Putative Zn-dependent protease</fullName>
    </submittedName>
</protein>
<dbReference type="PANTHER" id="PTHR45586:SF1">
    <property type="entry name" value="LIPOPOLYSACCHARIDE ASSEMBLY PROTEIN B"/>
    <property type="match status" value="1"/>
</dbReference>
<dbReference type="InterPro" id="IPR011990">
    <property type="entry name" value="TPR-like_helical_dom_sf"/>
</dbReference>
<organism evidence="3 4">
    <name type="scientific">Sphingobium boeckii</name>
    <dbReference type="NCBI Taxonomy" id="1082345"/>
    <lineage>
        <taxon>Bacteria</taxon>
        <taxon>Pseudomonadati</taxon>
        <taxon>Pseudomonadota</taxon>
        <taxon>Alphaproteobacteria</taxon>
        <taxon>Sphingomonadales</taxon>
        <taxon>Sphingomonadaceae</taxon>
        <taxon>Sphingobium</taxon>
    </lineage>
</organism>
<dbReference type="Gene3D" id="1.25.40.10">
    <property type="entry name" value="Tetratricopeptide repeat domain"/>
    <property type="match status" value="2"/>
</dbReference>
<accession>A0A7W9AJ74</accession>
<proteinExistence type="predicted"/>
<dbReference type="InterPro" id="IPR019734">
    <property type="entry name" value="TPR_rpt"/>
</dbReference>
<evidence type="ECO:0000256" key="2">
    <source>
        <dbReference type="ARBA" id="ARBA00022803"/>
    </source>
</evidence>
<dbReference type="RefSeq" id="WP_184019221.1">
    <property type="nucleotide sequence ID" value="NZ_JACIJC010000004.1"/>
</dbReference>
<evidence type="ECO:0000256" key="1">
    <source>
        <dbReference type="ARBA" id="ARBA00022737"/>
    </source>
</evidence>
<dbReference type="EMBL" id="JACIJC010000004">
    <property type="protein sequence ID" value="MBB5686625.1"/>
    <property type="molecule type" value="Genomic_DNA"/>
</dbReference>
<evidence type="ECO:0000313" key="3">
    <source>
        <dbReference type="EMBL" id="MBB5686625.1"/>
    </source>
</evidence>
<keyword evidence="2" id="KW-0802">TPR repeat</keyword>
<dbReference type="Proteomes" id="UP000549617">
    <property type="component" value="Unassembled WGS sequence"/>
</dbReference>
<dbReference type="PROSITE" id="PS51257">
    <property type="entry name" value="PROKAR_LIPOPROTEIN"/>
    <property type="match status" value="1"/>
</dbReference>
<dbReference type="Pfam" id="PF14559">
    <property type="entry name" value="TPR_19"/>
    <property type="match status" value="1"/>
</dbReference>
<reference evidence="3 4" key="1">
    <citation type="submission" date="2020-08" db="EMBL/GenBank/DDBJ databases">
        <title>Genomic Encyclopedia of Type Strains, Phase IV (KMG-IV): sequencing the most valuable type-strain genomes for metagenomic binning, comparative biology and taxonomic classification.</title>
        <authorList>
            <person name="Goeker M."/>
        </authorList>
    </citation>
    <scope>NUCLEOTIDE SEQUENCE [LARGE SCALE GENOMIC DNA]</scope>
    <source>
        <strain evidence="3 4">DSM 25079</strain>
    </source>
</reference>
<keyword evidence="1" id="KW-0677">Repeat</keyword>
<dbReference type="SUPFAM" id="SSF48452">
    <property type="entry name" value="TPR-like"/>
    <property type="match status" value="2"/>
</dbReference>
<keyword evidence="3" id="KW-0645">Protease</keyword>
<keyword evidence="3" id="KW-0378">Hydrolase</keyword>
<dbReference type="Pfam" id="PF13432">
    <property type="entry name" value="TPR_16"/>
    <property type="match status" value="2"/>
</dbReference>
<dbReference type="PANTHER" id="PTHR45586">
    <property type="entry name" value="TPR REPEAT-CONTAINING PROTEIN PA4667"/>
    <property type="match status" value="1"/>
</dbReference>
<evidence type="ECO:0000313" key="4">
    <source>
        <dbReference type="Proteomes" id="UP000549617"/>
    </source>
</evidence>
<dbReference type="AlphaFoldDB" id="A0A7W9AJ74"/>
<dbReference type="GO" id="GO:0008233">
    <property type="term" value="F:peptidase activity"/>
    <property type="evidence" value="ECO:0007669"/>
    <property type="project" value="UniProtKB-KW"/>
</dbReference>
<name>A0A7W9AJ74_9SPHN</name>
<dbReference type="InterPro" id="IPR051012">
    <property type="entry name" value="CellSynth/LPSAsmb/PSIAsmb"/>
</dbReference>